<dbReference type="Pfam" id="PF02033">
    <property type="entry name" value="RBFA"/>
    <property type="match status" value="1"/>
</dbReference>
<keyword evidence="1 2" id="KW-0690">Ribosome biogenesis</keyword>
<dbReference type="PROSITE" id="PS01319">
    <property type="entry name" value="RBFA"/>
    <property type="match status" value="1"/>
</dbReference>
<dbReference type="NCBIfam" id="TIGR00082">
    <property type="entry name" value="rbfA"/>
    <property type="match status" value="1"/>
</dbReference>
<sequence length="120" mass="13823">MNSYKSARVSEDIKRQLSLIARELKDPRVKDKMLSFVRVEVTNDLSFAKIYVSAMEGIEIAKEAVKGLTSATGFIKRELSNNLHLRKSPELKFVPDDSIEYSAHLNQIFLEMEKKEHHED</sequence>
<dbReference type="HAMAP" id="MF_00003">
    <property type="entry name" value="RbfA"/>
    <property type="match status" value="1"/>
</dbReference>
<keyword evidence="2" id="KW-0963">Cytoplasm</keyword>
<gene>
    <name evidence="2 3" type="primary">rbfA</name>
    <name evidence="3" type="ORF">H8Z77_07560</name>
</gene>
<dbReference type="InterPro" id="IPR015946">
    <property type="entry name" value="KH_dom-like_a/b"/>
</dbReference>
<keyword evidence="4" id="KW-1185">Reference proteome</keyword>
<dbReference type="InterPro" id="IPR023799">
    <property type="entry name" value="RbfA_dom_sf"/>
</dbReference>
<dbReference type="InterPro" id="IPR000238">
    <property type="entry name" value="RbfA"/>
</dbReference>
<name>A0ABR7IRV8_9CLOT</name>
<evidence type="ECO:0000313" key="4">
    <source>
        <dbReference type="Proteomes" id="UP000649151"/>
    </source>
</evidence>
<dbReference type="InterPro" id="IPR020053">
    <property type="entry name" value="Ribosome-bd_factorA_CS"/>
</dbReference>
<protein>
    <recommendedName>
        <fullName evidence="2">Ribosome-binding factor A</fullName>
    </recommendedName>
</protein>
<proteinExistence type="inferred from homology"/>
<dbReference type="Gene3D" id="3.30.300.20">
    <property type="match status" value="1"/>
</dbReference>
<comment type="function">
    <text evidence="2">One of several proteins that assist in the late maturation steps of the functional core of the 30S ribosomal subunit. Associates with free 30S ribosomal subunits (but not with 30S subunits that are part of 70S ribosomes or polysomes). Required for efficient processing of 16S rRNA. May interact with the 5'-terminal helix region of 16S rRNA.</text>
</comment>
<accession>A0ABR7IRV8</accession>
<dbReference type="PANTHER" id="PTHR33515:SF1">
    <property type="entry name" value="RIBOSOME-BINDING FACTOR A, CHLOROPLASTIC-RELATED"/>
    <property type="match status" value="1"/>
</dbReference>
<comment type="caution">
    <text evidence="3">The sequence shown here is derived from an EMBL/GenBank/DDBJ whole genome shotgun (WGS) entry which is preliminary data.</text>
</comment>
<comment type="subcellular location">
    <subcellularLocation>
        <location evidence="2">Cytoplasm</location>
    </subcellularLocation>
</comment>
<comment type="similarity">
    <text evidence="2">Belongs to the RbfA family.</text>
</comment>
<organism evidence="3 4">
    <name type="scientific">Clostridium facile</name>
    <dbReference type="NCBI Taxonomy" id="2763035"/>
    <lineage>
        <taxon>Bacteria</taxon>
        <taxon>Bacillati</taxon>
        <taxon>Bacillota</taxon>
        <taxon>Clostridia</taxon>
        <taxon>Eubacteriales</taxon>
        <taxon>Clostridiaceae</taxon>
        <taxon>Clostridium</taxon>
    </lineage>
</organism>
<evidence type="ECO:0000313" key="3">
    <source>
        <dbReference type="EMBL" id="MBC5787871.1"/>
    </source>
</evidence>
<dbReference type="Proteomes" id="UP000649151">
    <property type="component" value="Unassembled WGS sequence"/>
</dbReference>
<dbReference type="EMBL" id="JACOQK010000001">
    <property type="protein sequence ID" value="MBC5787871.1"/>
    <property type="molecule type" value="Genomic_DNA"/>
</dbReference>
<reference evidence="3 4" key="1">
    <citation type="submission" date="2020-08" db="EMBL/GenBank/DDBJ databases">
        <title>Genome public.</title>
        <authorList>
            <person name="Liu C."/>
            <person name="Sun Q."/>
        </authorList>
    </citation>
    <scope>NUCLEOTIDE SEQUENCE [LARGE SCALE GENOMIC DNA]</scope>
    <source>
        <strain evidence="3 4">NSJ-27</strain>
    </source>
</reference>
<dbReference type="PANTHER" id="PTHR33515">
    <property type="entry name" value="RIBOSOME-BINDING FACTOR A, CHLOROPLASTIC-RELATED"/>
    <property type="match status" value="1"/>
</dbReference>
<evidence type="ECO:0000256" key="1">
    <source>
        <dbReference type="ARBA" id="ARBA00022517"/>
    </source>
</evidence>
<dbReference type="RefSeq" id="WP_069987329.1">
    <property type="nucleotide sequence ID" value="NZ_JACOQK010000001.1"/>
</dbReference>
<dbReference type="SUPFAM" id="SSF89919">
    <property type="entry name" value="Ribosome-binding factor A, RbfA"/>
    <property type="match status" value="1"/>
</dbReference>
<evidence type="ECO:0000256" key="2">
    <source>
        <dbReference type="HAMAP-Rule" id="MF_00003"/>
    </source>
</evidence>
<comment type="subunit">
    <text evidence="2">Monomer. Binds 30S ribosomal subunits, but not 50S ribosomal subunits or 70S ribosomes.</text>
</comment>